<evidence type="ECO:0000313" key="2">
    <source>
        <dbReference type="Proteomes" id="UP000273828"/>
    </source>
</evidence>
<proteinExistence type="predicted"/>
<dbReference type="EMBL" id="REFY01000004">
    <property type="protein sequence ID" value="RQG89214.1"/>
    <property type="molecule type" value="Genomic_DNA"/>
</dbReference>
<sequence length="63" mass="6936">MNVADSERIGVDRIALSDAIFVRDERQWRSDDGTDPISGRLVVIAQLHADALRAEARRSTGVS</sequence>
<accession>A0A3N6LQH5</accession>
<dbReference type="AlphaFoldDB" id="A0A3N6LQH5"/>
<reference evidence="1 2" key="1">
    <citation type="submission" date="2018-10" db="EMBL/GenBank/DDBJ databases">
        <title>Natrarchaeobius chitinivorans gen. nov., sp. nov., and Natrarchaeobius haloalkaliphilus sp. nov., alkaliphilic, chitin-utilizing haloarchaea from hypersaline alkaline lakes.</title>
        <authorList>
            <person name="Sorokin D.Y."/>
            <person name="Elcheninov A.G."/>
            <person name="Kostrikina N.A."/>
            <person name="Bale N.J."/>
            <person name="Sinninghe Damste J.S."/>
            <person name="Khijniak T.V."/>
            <person name="Kublanov I.V."/>
            <person name="Toshchakov S.V."/>
        </authorList>
    </citation>
    <scope>NUCLEOTIDE SEQUENCE [LARGE SCALE GENOMIC DNA]</scope>
    <source>
        <strain evidence="1 2">AArcht-Sl</strain>
    </source>
</reference>
<protein>
    <submittedName>
        <fullName evidence="1">Uncharacterized protein</fullName>
    </submittedName>
</protein>
<name>A0A3N6LQH5_9EURY</name>
<gene>
    <name evidence="1" type="ORF">EA462_12675</name>
</gene>
<evidence type="ECO:0000313" key="1">
    <source>
        <dbReference type="EMBL" id="RQG89214.1"/>
    </source>
</evidence>
<dbReference type="Proteomes" id="UP000273828">
    <property type="component" value="Unassembled WGS sequence"/>
</dbReference>
<organism evidence="1 2">
    <name type="scientific">Natrarchaeobius halalkaliphilus</name>
    <dbReference type="NCBI Taxonomy" id="1679091"/>
    <lineage>
        <taxon>Archaea</taxon>
        <taxon>Methanobacteriati</taxon>
        <taxon>Methanobacteriota</taxon>
        <taxon>Stenosarchaea group</taxon>
        <taxon>Halobacteria</taxon>
        <taxon>Halobacteriales</taxon>
        <taxon>Natrialbaceae</taxon>
        <taxon>Natrarchaeobius</taxon>
    </lineage>
</organism>
<comment type="caution">
    <text evidence="1">The sequence shown here is derived from an EMBL/GenBank/DDBJ whole genome shotgun (WGS) entry which is preliminary data.</text>
</comment>
<keyword evidence="2" id="KW-1185">Reference proteome</keyword>